<feature type="domain" description="Macro" evidence="11">
    <location>
        <begin position="1195"/>
        <end position="1366"/>
    </location>
</feature>
<dbReference type="InterPro" id="IPR037197">
    <property type="entry name" value="WWE_dom_sf"/>
</dbReference>
<evidence type="ECO:0000256" key="5">
    <source>
        <dbReference type="ARBA" id="ARBA00023242"/>
    </source>
</evidence>
<reference evidence="12" key="1">
    <citation type="submission" date="2018-09" db="EMBL/GenBank/DDBJ databases">
        <title>Common duck and Muscovy duck high density SNP chip.</title>
        <authorList>
            <person name="Vignal A."/>
            <person name="Thebault N."/>
            <person name="Warren W.C."/>
        </authorList>
    </citation>
    <scope>NUCLEOTIDE SEQUENCE [LARGE SCALE GENOMIC DNA]</scope>
</reference>
<dbReference type="Pfam" id="PF01661">
    <property type="entry name" value="Macro"/>
    <property type="match status" value="3"/>
</dbReference>
<evidence type="ECO:0000256" key="6">
    <source>
        <dbReference type="ARBA" id="ARBA00024347"/>
    </source>
</evidence>
<dbReference type="InterPro" id="IPR004170">
    <property type="entry name" value="WWE_dom"/>
</dbReference>
<feature type="region of interest" description="Disordered" evidence="8">
    <location>
        <begin position="123"/>
        <end position="146"/>
    </location>
</feature>
<dbReference type="SUPFAM" id="SSF56399">
    <property type="entry name" value="ADP-ribosylation"/>
    <property type="match status" value="1"/>
</dbReference>
<dbReference type="InterPro" id="IPR002589">
    <property type="entry name" value="Macro_dom"/>
</dbReference>
<dbReference type="GO" id="GO:0005737">
    <property type="term" value="C:cytoplasm"/>
    <property type="evidence" value="ECO:0007669"/>
    <property type="project" value="TreeGrafter"/>
</dbReference>
<dbReference type="Pfam" id="PF23252">
    <property type="entry name" value="KH_PARP14_5"/>
    <property type="match status" value="1"/>
</dbReference>
<dbReference type="Gene3D" id="3.30.720.50">
    <property type="match status" value="1"/>
</dbReference>
<dbReference type="Pfam" id="PF23245">
    <property type="entry name" value="RRM_PARP14_2"/>
    <property type="match status" value="1"/>
</dbReference>
<dbReference type="InterPro" id="IPR054596">
    <property type="entry name" value="PARP14_WWE"/>
</dbReference>
<dbReference type="SUPFAM" id="SSF117839">
    <property type="entry name" value="WWE domain"/>
    <property type="match status" value="1"/>
</dbReference>
<keyword evidence="3 7" id="KW-0808">Transferase</keyword>
<dbReference type="InterPro" id="IPR043472">
    <property type="entry name" value="Macro_dom-like"/>
</dbReference>
<dbReference type="GO" id="GO:0070212">
    <property type="term" value="P:protein poly-ADP-ribosylation"/>
    <property type="evidence" value="ECO:0007669"/>
    <property type="project" value="TreeGrafter"/>
</dbReference>
<dbReference type="InterPro" id="IPR057047">
    <property type="entry name" value="PARP14_KH_5"/>
</dbReference>
<dbReference type="InterPro" id="IPR052056">
    <property type="entry name" value="Mono-ARTD/PARP"/>
</dbReference>
<feature type="domain" description="WWE" evidence="9">
    <location>
        <begin position="1504"/>
        <end position="1581"/>
    </location>
</feature>
<keyword evidence="5" id="KW-0539">Nucleus</keyword>
<dbReference type="Pfam" id="PF23251">
    <property type="entry name" value="KH_PARP14_4"/>
    <property type="match status" value="1"/>
</dbReference>
<feature type="compositionally biased region" description="Basic and acidic residues" evidence="8">
    <location>
        <begin position="125"/>
        <end position="145"/>
    </location>
</feature>
<feature type="domain" description="Macro" evidence="11">
    <location>
        <begin position="801"/>
        <end position="988"/>
    </location>
</feature>
<dbReference type="Ensembl" id="ENSCMMT00000030534.1">
    <property type="protein sequence ID" value="ENSCMMP00000027992.1"/>
    <property type="gene ID" value="ENSCMMG00000017092.1"/>
</dbReference>
<dbReference type="Gene3D" id="3.40.220.10">
    <property type="entry name" value="Leucine Aminopeptidase, subunit E, domain 1"/>
    <property type="match status" value="3"/>
</dbReference>
<evidence type="ECO:0000259" key="11">
    <source>
        <dbReference type="PROSITE" id="PS51154"/>
    </source>
</evidence>
<dbReference type="CDD" id="cd01439">
    <property type="entry name" value="TCCD_inducible_PARP_like"/>
    <property type="match status" value="1"/>
</dbReference>
<comment type="subcellular location">
    <subcellularLocation>
        <location evidence="1">Nucleus</location>
    </subcellularLocation>
</comment>
<evidence type="ECO:0000256" key="4">
    <source>
        <dbReference type="ARBA" id="ARBA00023027"/>
    </source>
</evidence>
<dbReference type="PROSITE" id="PS50918">
    <property type="entry name" value="WWE"/>
    <property type="match status" value="1"/>
</dbReference>
<dbReference type="Gene3D" id="3.30.70.330">
    <property type="match status" value="2"/>
</dbReference>
<dbReference type="GO" id="GO:0003950">
    <property type="term" value="F:NAD+ poly-ADP-ribosyltransferase activity"/>
    <property type="evidence" value="ECO:0007669"/>
    <property type="project" value="UniProtKB-UniRule"/>
</dbReference>
<dbReference type="Pfam" id="PF23253">
    <property type="entry name" value="KH_PARP14_6"/>
    <property type="match status" value="1"/>
</dbReference>
<dbReference type="Pfam" id="PF23084">
    <property type="entry name" value="KH_PARP14_1"/>
    <property type="match status" value="1"/>
</dbReference>
<comment type="similarity">
    <text evidence="6">Belongs to the ARTD/PARP family.</text>
</comment>
<accession>A0A8C3D0C7</accession>
<dbReference type="Pfam" id="PF23249">
    <property type="entry name" value="KH_PARP14_3"/>
    <property type="match status" value="1"/>
</dbReference>
<evidence type="ECO:0000259" key="9">
    <source>
        <dbReference type="PROSITE" id="PS50918"/>
    </source>
</evidence>
<dbReference type="Pfam" id="PF00644">
    <property type="entry name" value="PARP"/>
    <property type="match status" value="1"/>
</dbReference>
<evidence type="ECO:0000256" key="8">
    <source>
        <dbReference type="SAM" id="MobiDB-lite"/>
    </source>
</evidence>
<dbReference type="PANTHER" id="PTHR14453:SF89">
    <property type="entry name" value="PROTEIN MONO-ADP-RIBOSYLTRANSFERASE PARP14"/>
    <property type="match status" value="1"/>
</dbReference>
<organism evidence="12 13">
    <name type="scientific">Cairina moschata</name>
    <name type="common">Muscovy duck</name>
    <dbReference type="NCBI Taxonomy" id="8855"/>
    <lineage>
        <taxon>Eukaryota</taxon>
        <taxon>Metazoa</taxon>
        <taxon>Chordata</taxon>
        <taxon>Craniata</taxon>
        <taxon>Vertebrata</taxon>
        <taxon>Euteleostomi</taxon>
        <taxon>Archelosauria</taxon>
        <taxon>Archosauria</taxon>
        <taxon>Dinosauria</taxon>
        <taxon>Saurischia</taxon>
        <taxon>Theropoda</taxon>
        <taxon>Coelurosauria</taxon>
        <taxon>Aves</taxon>
        <taxon>Neognathae</taxon>
        <taxon>Galloanserae</taxon>
        <taxon>Anseriformes</taxon>
        <taxon>Anatidae</taxon>
        <taxon>Anatinae</taxon>
        <taxon>Cairina</taxon>
    </lineage>
</organism>
<dbReference type="Pfam" id="PF23085">
    <property type="entry name" value="RRM_PARP14_3"/>
    <property type="match status" value="1"/>
</dbReference>
<keyword evidence="4 7" id="KW-0520">NAD</keyword>
<dbReference type="InterPro" id="IPR057045">
    <property type="entry name" value="PARP14_KH_3"/>
</dbReference>
<dbReference type="InterPro" id="IPR057043">
    <property type="entry name" value="PARP14_KH_2"/>
</dbReference>
<evidence type="ECO:0000256" key="2">
    <source>
        <dbReference type="ARBA" id="ARBA00022676"/>
    </source>
</evidence>
<proteinExistence type="inferred from homology"/>
<dbReference type="SUPFAM" id="SSF52949">
    <property type="entry name" value="Macro domain-like"/>
    <property type="match status" value="3"/>
</dbReference>
<dbReference type="InterPro" id="IPR057049">
    <property type="entry name" value="PARP14_KH_8"/>
</dbReference>
<name>A0A8C3D0C7_CAIMO</name>
<dbReference type="CDD" id="cd02907">
    <property type="entry name" value="Macro_Af1521_BAL-like"/>
    <property type="match status" value="1"/>
</dbReference>
<dbReference type="InterPro" id="IPR057044">
    <property type="entry name" value="PARP14_KH_1"/>
</dbReference>
<dbReference type="PANTHER" id="PTHR14453">
    <property type="entry name" value="PARP/ZINC FINGER CCCH TYPE DOMAIN CONTAINING PROTEIN"/>
    <property type="match status" value="1"/>
</dbReference>
<evidence type="ECO:0000259" key="10">
    <source>
        <dbReference type="PROSITE" id="PS51059"/>
    </source>
</evidence>
<feature type="domain" description="Macro" evidence="11">
    <location>
        <begin position="985"/>
        <end position="1175"/>
    </location>
</feature>
<dbReference type="EC" id="2.4.2.-" evidence="7"/>
<dbReference type="Gene3D" id="3.90.228.10">
    <property type="match status" value="1"/>
</dbReference>
<evidence type="ECO:0000256" key="3">
    <source>
        <dbReference type="ARBA" id="ARBA00022679"/>
    </source>
</evidence>
<keyword evidence="2 7" id="KW-0328">Glycosyltransferase</keyword>
<dbReference type="Pfam" id="PF22005">
    <property type="entry name" value="WWE_1"/>
    <property type="match status" value="1"/>
</dbReference>
<dbReference type="InterPro" id="IPR012677">
    <property type="entry name" value="Nucleotide-bd_a/b_plait_sf"/>
</dbReference>
<dbReference type="InterPro" id="IPR057050">
    <property type="entry name" value="RRM_PARP14_2"/>
</dbReference>
<evidence type="ECO:0000256" key="7">
    <source>
        <dbReference type="RuleBase" id="RU362114"/>
    </source>
</evidence>
<dbReference type="GO" id="GO:1990404">
    <property type="term" value="F:NAD+-protein mono-ADP-ribosyltransferase activity"/>
    <property type="evidence" value="ECO:0007669"/>
    <property type="project" value="TreeGrafter"/>
</dbReference>
<dbReference type="Pfam" id="PF23254">
    <property type="entry name" value="KH_PARP14_8"/>
    <property type="match status" value="1"/>
</dbReference>
<dbReference type="InterPro" id="IPR057051">
    <property type="entry name" value="PARP14_RPM_1"/>
</dbReference>
<dbReference type="CDD" id="cd12300">
    <property type="entry name" value="RRM1_PAR14"/>
    <property type="match status" value="1"/>
</dbReference>
<dbReference type="PROSITE" id="PS51154">
    <property type="entry name" value="MACRO"/>
    <property type="match status" value="3"/>
</dbReference>
<evidence type="ECO:0000313" key="12">
    <source>
        <dbReference type="Ensembl" id="ENSCMMP00000027992.1"/>
    </source>
</evidence>
<dbReference type="PROSITE" id="PS51059">
    <property type="entry name" value="PARP_CATALYTIC"/>
    <property type="match status" value="1"/>
</dbReference>
<dbReference type="Pfam" id="PF23222">
    <property type="entry name" value="RRM_PARP14_1"/>
    <property type="match status" value="1"/>
</dbReference>
<reference evidence="12" key="2">
    <citation type="submission" date="2025-08" db="UniProtKB">
        <authorList>
            <consortium name="Ensembl"/>
        </authorList>
    </citation>
    <scope>IDENTIFICATION</scope>
</reference>
<dbReference type="Pfam" id="PF23248">
    <property type="entry name" value="KH_PARP14_2"/>
    <property type="match status" value="1"/>
</dbReference>
<dbReference type="SMART" id="SM00506">
    <property type="entry name" value="A1pp"/>
    <property type="match status" value="3"/>
</dbReference>
<keyword evidence="13" id="KW-1185">Reference proteome</keyword>
<dbReference type="InterPro" id="IPR057048">
    <property type="entry name" value="PARP14_KH_6"/>
</dbReference>
<dbReference type="GO" id="GO:0010629">
    <property type="term" value="P:negative regulation of gene expression"/>
    <property type="evidence" value="ECO:0007669"/>
    <property type="project" value="TreeGrafter"/>
</dbReference>
<dbReference type="Proteomes" id="UP000694556">
    <property type="component" value="Chromosome 7"/>
</dbReference>
<dbReference type="GO" id="GO:0003714">
    <property type="term" value="F:transcription corepressor activity"/>
    <property type="evidence" value="ECO:0007669"/>
    <property type="project" value="TreeGrafter"/>
</dbReference>
<dbReference type="FunFam" id="3.90.228.10:FF:000008">
    <property type="entry name" value="Poly [ADP-ribose] polymerase"/>
    <property type="match status" value="1"/>
</dbReference>
<dbReference type="GO" id="GO:0005634">
    <property type="term" value="C:nucleus"/>
    <property type="evidence" value="ECO:0007669"/>
    <property type="project" value="UniProtKB-SubCell"/>
</dbReference>
<evidence type="ECO:0000256" key="1">
    <source>
        <dbReference type="ARBA" id="ARBA00004123"/>
    </source>
</evidence>
<dbReference type="InterPro" id="IPR057046">
    <property type="entry name" value="PARP14_KH_4"/>
</dbReference>
<feature type="domain" description="PARP catalytic" evidence="10">
    <location>
        <begin position="1590"/>
        <end position="1786"/>
    </location>
</feature>
<protein>
    <recommendedName>
        <fullName evidence="7">Poly [ADP-ribose] polymerase</fullName>
        <shortName evidence="7">PARP</shortName>
        <ecNumber evidence="7">2.4.2.-</ecNumber>
    </recommendedName>
</protein>
<reference evidence="12" key="3">
    <citation type="submission" date="2025-09" db="UniProtKB">
        <authorList>
            <consortium name="Ensembl"/>
        </authorList>
    </citation>
    <scope>IDENTIFICATION</scope>
</reference>
<evidence type="ECO:0000313" key="13">
    <source>
        <dbReference type="Proteomes" id="UP000694556"/>
    </source>
</evidence>
<sequence length="1786" mass="200698">MAGPRAATFPLLVCGDWGAGEPPAALRKKLLLYFQSHKRSGGGECELQGGPGHLLVCFARPDVKQRVLERQTHELDLGTQGKLKLIVTELETAVATKEEAFEEKIVHKKVNKNYVEVLQKTESSLPDRDLQERPHSMEHTAEKSAEMSPSVVLENVQGCTAKYINMLLENISGLAVDDEFVVEMIPELNVAVATFLKNIDTQEFVNKCEQNKRFKKLNMTARLLEVTCSIKAENIPDNISTDYITVYFESARNGGGPVSDIQLLPEESAAIITFCDHKGNGCLCLLTKLRKLTPDLTPISVHPYYHSLGTALYGEERPVIKMPDPVVVPLDPYVWQFLQRQDRLIQDINQEMAICHCCIKWPQTDCVNPEIMLCPSSSMSEQKKLMVKLIKTWKQDATTEFSRIMSHYTAIKCKVNSVDWKELKNKLVEGSVLIKTDISDEMVVIAGTRAAVDSAEKEVRKCMEKAMKASERKKQSIEISVSVIPGKYALLRNAGLENNIHKEYPHLKIFYDDTKKTVQLCGLPAEVYKIKADLLERVLNMPCTSVNVDHYVFLYLQREDNKTMSETLFTVKNINAFYELEDDAMVLYGDSPKDLLEAEKQIKTGLAYKSIDVEDPAVIKKKEWSRHLASLRKKYNSSQETVVIDEPVGKENRVVITGFSKAVEKVYQNLYDFIDRNTYVEKVIPTKSLAVLQFVEKEKSGVYQELGKKGVTVHFHGKTLCISLSGPKGEVPKAVTLFEKILSSLYWKDVPIDKPGAKEFFTEREDSFILEAKQKFNCLITLKEKEHQQESEKVDNKEERKLHYKQTLPDGVEVAVYKGNLCNYPVDVVVNASNEDLKHISGLAEALLQAAGPELQMEYDELVRKNEGLQPGCAVITGAGKLPCKNIIHAVVCRWKTDEAGKCMHLLKEAVKKSLQLAEMYNHHSIAFPSVSGGILGFPLQMSANSIASSIKETLEEARGKSSLKEIHLVDITEDKVQVLSTIVKKVFTTKSSSLFLLPTQSTNIFVVILLQTDVIVNSVGTDLQFGVGPLCKALLEKAGPKLHADFDKEIQGYTSGQVNVLCTSGYALACKFVLHAVLPGWDRGKGKSLKILEDIINYCLRKTEELGLNSVAFPAIGTGGFGFPKTIVSKLMFNEVFKFSSSHTLKTLQEVHFVLHPDDTDNIQAFTRELEHRATENYILLFLAGFIKSVSTEELGVYEMQIGPIMLQVNSGDITKEDTEVIVNISNPTFDATSGVFKAVMDAAGSQVKEECAQYAGQVQNGFITTNSGKLSCSKIIHLIHNNNVKNQVSKVLNECELRMYPSVAFPAIGTGQAGQSPAKVADEMLDAIVEFASKRTVQHLKEIKIVIFQTSMLKDFYESMKKREDSNSSTPESLISLLKSFFWGRKTSVEKKKPLVLENKVDIVTFQICGESQEDVNATESWIIKLILKEQFENCISDELIESFNDQQVEALTDLQRRKHVTIQLEKNCSPPCIKISGLSRDVFAVSVEIQKMIKKIKDTQEEQSKSELVYNLVEWRYQRNDKFVAFDKLTNMQLEDAKIAKKTHLTVKIIKKNYVVDLNTLQASDDQGNTINIQRVPKNEDAQAIELPSKWEDMQDERVKLVTLKPSCQEYVDVQTRFQRTCHNLVIEKIERIQNPFLWQTYQIKKKSLCSKNKKEDNEKLLFHGTAVSSLSTINYNGFNRGFAGLNAASIGNGTYFAVDASYSAQDTYSRPDTNGRKYMYQARVLTGEYCVGSGGLIIPPPKSLADPTNLYDSVVDNVSSPKMFVIFNDIQAYPEYLITFRR</sequence>
<dbReference type="InterPro" id="IPR012317">
    <property type="entry name" value="Poly(ADP-ribose)pol_cat_dom"/>
</dbReference>